<dbReference type="Proteomes" id="UP000035154">
    <property type="component" value="Unassembled WGS sequence"/>
</dbReference>
<organism evidence="1 2">
    <name type="scientific">Aliarcobacter butzleri L355</name>
    <dbReference type="NCBI Taxonomy" id="1447263"/>
    <lineage>
        <taxon>Bacteria</taxon>
        <taxon>Pseudomonadati</taxon>
        <taxon>Campylobacterota</taxon>
        <taxon>Epsilonproteobacteria</taxon>
        <taxon>Campylobacterales</taxon>
        <taxon>Arcobacteraceae</taxon>
        <taxon>Aliarcobacter</taxon>
    </lineage>
</organism>
<dbReference type="RefSeq" id="WP_046997801.1">
    <property type="nucleotide sequence ID" value="NZ_JAIW01000010.1"/>
</dbReference>
<name>A0A0G9L0B9_9BACT</name>
<dbReference type="PATRIC" id="fig|1447263.3.peg.343"/>
<sequence>MSKLKKLNIYKNNINDNEVDTLYVHFDKEDSLLAKEHLTYYLISPGYKTTTSRLYLSYEHSLEYYYAFIKIHKKTRVNKPKKTSLFLFNKYPSEINLIKKIIYFIDNDLHPNVLKDILRGLDIVLEYITMNSVIINDILDFSILFQKNVYSHCNKNRIYHKSSIIYVRRFFGMFFEKLDYFELIENNKNYCDNDNSTKGLSSTTVYALDYYARKELDNIINNVKEYREWIDEFKEENSLFSLENLSYTYYKIMQEKGSSSGSTLKIFRKLGLKLYSIDIRSWGFKQNNLFYYKNENQKKLHNYLLELSKKGQDISIENEKFVAIWLKELFPEYPFSKKINIKYEGIYTNSTTFLHTTKFRLKYNHLDLFRRIVPTIYDIQPLVLLLLIREGCNSDVLFNINVRKNSSGKFILGNESSLALSIESKKTKSNSIFDIIIPIDSPQKKYLDFYLDWLQPLYQNSESNNLFQNINLSDKENIYMIWSTNTLIKYFRTKNSFYDKYEIFNLDGSRLKHFKHTQIRVYSNYADYLNGLSEYERQLEKGHKDLNTQLFYENSKEWKEGKKLKIFNTQNKLVNYFNGIINRSNENFNMIFEGPISDCINNREPSYLGSKKLKENDICSDWFKCLTMCDKSSVIPKIHGPVIYAWISYMENERMEYIRDSDWEKEFKNDFQAANDVILGFTDEEKEYCKNNQDRHKYFVKMKFFRKLKDSNAN</sequence>
<accession>A0A0G9L0B9</accession>
<proteinExistence type="predicted"/>
<dbReference type="EMBL" id="JAIW01000010">
    <property type="protein sequence ID" value="KLE11435.1"/>
    <property type="molecule type" value="Genomic_DNA"/>
</dbReference>
<evidence type="ECO:0000313" key="2">
    <source>
        <dbReference type="Proteomes" id="UP000035154"/>
    </source>
</evidence>
<comment type="caution">
    <text evidence="1">The sequence shown here is derived from an EMBL/GenBank/DDBJ whole genome shotgun (WGS) entry which is preliminary data.</text>
</comment>
<gene>
    <name evidence="1" type="ORF">AF80_01795</name>
</gene>
<reference evidence="1 2" key="1">
    <citation type="submission" date="2014-01" db="EMBL/GenBank/DDBJ databases">
        <title>Development of a Comparative Genomic Fingerprinting Assay for High Resolution Genotyping of Arcobacter butzleri.</title>
        <authorList>
            <person name="Webb A.L."/>
            <person name="Inglis G.D."/>
            <person name="Kruczkiewicz P."/>
            <person name="Selinger L.B."/>
            <person name="Taboada E.N."/>
        </authorList>
    </citation>
    <scope>NUCLEOTIDE SEQUENCE [LARGE SCALE GENOMIC DNA]</scope>
    <source>
        <strain evidence="1 2">L355</strain>
    </source>
</reference>
<evidence type="ECO:0000313" key="1">
    <source>
        <dbReference type="EMBL" id="KLE11435.1"/>
    </source>
</evidence>
<protein>
    <submittedName>
        <fullName evidence="1">Uncharacterized protein</fullName>
    </submittedName>
</protein>
<dbReference type="AlphaFoldDB" id="A0A0G9L0B9"/>